<dbReference type="Pfam" id="PF02096">
    <property type="entry name" value="60KD_IMP"/>
    <property type="match status" value="1"/>
</dbReference>
<dbReference type="AlphaFoldDB" id="A0A1B9F8Y7"/>
<dbReference type="GO" id="GO:0015031">
    <property type="term" value="P:protein transport"/>
    <property type="evidence" value="ECO:0007669"/>
    <property type="project" value="UniProtKB-KW"/>
</dbReference>
<proteinExistence type="inferred from homology"/>
<keyword evidence="7 13" id="KW-0653">Protein transport</keyword>
<gene>
    <name evidence="13" type="primary">yidC</name>
    <name evidence="16" type="ORF">DBT_0197</name>
</gene>
<evidence type="ECO:0000259" key="14">
    <source>
        <dbReference type="Pfam" id="PF02096"/>
    </source>
</evidence>
<dbReference type="InterPro" id="IPR028055">
    <property type="entry name" value="YidC/Oxa/ALB_C"/>
</dbReference>
<dbReference type="InterPro" id="IPR001708">
    <property type="entry name" value="YidC/ALB3/OXA1/COX18"/>
</dbReference>
<keyword evidence="17" id="KW-1185">Reference proteome</keyword>
<dbReference type="PANTHER" id="PTHR12428:SF65">
    <property type="entry name" value="CYTOCHROME C OXIDASE ASSEMBLY PROTEIN COX18, MITOCHONDRIAL"/>
    <property type="match status" value="1"/>
</dbReference>
<keyword evidence="6 13" id="KW-0812">Transmembrane</keyword>
<dbReference type="InterPro" id="IPR019998">
    <property type="entry name" value="Membr_insert_YidC"/>
</dbReference>
<feature type="domain" description="Membrane insertase YidC/Oxa/ALB C-terminal" evidence="14">
    <location>
        <begin position="283"/>
        <end position="474"/>
    </location>
</feature>
<keyword evidence="9 13" id="KW-0472">Membrane</keyword>
<comment type="function">
    <text evidence="13">Required for the insertion and/or proper folding and/or complex formation of integral membrane proteins into the membrane. Involved in integration of membrane proteins that insert both dependently and independently of the Sec translocase complex, as well as at least some lipoproteins. Aids folding of multispanning membrane proteins.</text>
</comment>
<comment type="similarity">
    <text evidence="2 13">Belongs to the OXA1/ALB3/YidC family. Type 1 subfamily.</text>
</comment>
<protein>
    <recommendedName>
        <fullName evidence="3 13">Membrane protein insertase YidC</fullName>
    </recommendedName>
    <alternativeName>
        <fullName evidence="12 13">Foldase YidC</fullName>
    </alternativeName>
    <alternativeName>
        <fullName evidence="11 13">Membrane integrase YidC</fullName>
    </alternativeName>
    <alternativeName>
        <fullName evidence="13">Membrane protein YidC</fullName>
    </alternativeName>
</protein>
<dbReference type="InterPro" id="IPR028053">
    <property type="entry name" value="Membr_insert_YidC_N"/>
</dbReference>
<evidence type="ECO:0000256" key="4">
    <source>
        <dbReference type="ARBA" id="ARBA00022448"/>
    </source>
</evidence>
<comment type="subcellular location">
    <subcellularLocation>
        <location evidence="1">Cell inner membrane</location>
        <topology evidence="1">Multi-pass membrane protein</topology>
    </subcellularLocation>
    <subcellularLocation>
        <location evidence="13">Cell membrane</location>
        <topology evidence="13">Multi-pass membrane protein</topology>
    </subcellularLocation>
</comment>
<evidence type="ECO:0000256" key="7">
    <source>
        <dbReference type="ARBA" id="ARBA00022927"/>
    </source>
</evidence>
<reference evidence="16 17" key="1">
    <citation type="submission" date="2016-06" db="EMBL/GenBank/DDBJ databases">
        <title>Respiratory ammonification of nitrate coupled to the oxidation of elemental sulfur in deep-sea autotrophic thermophilic bacteria.</title>
        <authorList>
            <person name="Slobodkina G.B."/>
            <person name="Mardanov A.V."/>
            <person name="Ravin N.V."/>
            <person name="Frolova A.A."/>
            <person name="Viryasiv M.B."/>
            <person name="Chernyh N.A."/>
            <person name="Bonch-Osmolovskaya E.A."/>
            <person name="Slobodkin A.I."/>
        </authorList>
    </citation>
    <scope>NUCLEOTIDE SEQUENCE [LARGE SCALE GENOMIC DNA]</scope>
    <source>
        <strain evidence="16 17">S69</strain>
    </source>
</reference>
<feature type="transmembrane region" description="Helical" evidence="13">
    <location>
        <begin position="393"/>
        <end position="418"/>
    </location>
</feature>
<evidence type="ECO:0000256" key="10">
    <source>
        <dbReference type="ARBA" id="ARBA00023186"/>
    </source>
</evidence>
<dbReference type="NCBIfam" id="TIGR03593">
    <property type="entry name" value="yidC_nterm"/>
    <property type="match status" value="1"/>
</dbReference>
<evidence type="ECO:0000256" key="12">
    <source>
        <dbReference type="ARBA" id="ARBA00033342"/>
    </source>
</evidence>
<dbReference type="PATRIC" id="fig|1156395.6.peg.197"/>
<feature type="transmembrane region" description="Helical" evidence="13">
    <location>
        <begin position="283"/>
        <end position="302"/>
    </location>
</feature>
<keyword evidence="10 13" id="KW-0143">Chaperone</keyword>
<sequence length="477" mass="54038">MKQESIGTRTRKPLRQPKDVVIETDLYKAVFTEEGGAVKAFYLKKYRETVEKDSPPVNLVNAVPPVLPLAIGFTGKTSGSFEPIFMDAQKGEDTLTFIGEIEGGTKVKEVFKFKKDSYWIDLEIEVLGQGKDFPVIALSNRPVLKSSRYSFQGISYYGKDGLQEVKLDKGETKTYHGPIKWLGIGDKYFMASVIPLTPEVPEWQVSMSLIEGDGLSTAWLSPRFAGKAPQKLSLGLYFGPKEIDVLKAVDHSLAEAINFGWFDVLAKPLLYFLKFLYKFTHNYGVAIIIVTVLIKIAFWPLAHKSAKAMKTMQKLQPRLQKLKEKYGDDKERLNKELLQLYKTYKINPMSGCLPMLLQLPVFFALYKVLLQAIELRHAPFMLWINDLSAPDRLMIPGVDIPMVHGIPVLTILMGVSMWGQQKMSPASLDPTQAKMMQFLPVIFTFMFLTFPSGLVLYWLVNNILSVAQQYYINKFTD</sequence>
<dbReference type="Proteomes" id="UP000093080">
    <property type="component" value="Unassembled WGS sequence"/>
</dbReference>
<feature type="transmembrane region" description="Helical" evidence="13">
    <location>
        <begin position="438"/>
        <end position="460"/>
    </location>
</feature>
<dbReference type="HAMAP" id="MF_01810">
    <property type="entry name" value="YidC_type1"/>
    <property type="match status" value="1"/>
</dbReference>
<feature type="transmembrane region" description="Helical" evidence="13">
    <location>
        <begin position="352"/>
        <end position="373"/>
    </location>
</feature>
<dbReference type="EMBL" id="MAGO01000001">
    <property type="protein sequence ID" value="OCC16380.1"/>
    <property type="molecule type" value="Genomic_DNA"/>
</dbReference>
<keyword evidence="8 13" id="KW-1133">Transmembrane helix</keyword>
<dbReference type="PANTHER" id="PTHR12428">
    <property type="entry name" value="OXA1"/>
    <property type="match status" value="1"/>
</dbReference>
<evidence type="ECO:0000256" key="11">
    <source>
        <dbReference type="ARBA" id="ARBA00033245"/>
    </source>
</evidence>
<dbReference type="PRINTS" id="PR01900">
    <property type="entry name" value="YIDCPROTEIN"/>
</dbReference>
<evidence type="ECO:0000256" key="8">
    <source>
        <dbReference type="ARBA" id="ARBA00022989"/>
    </source>
</evidence>
<dbReference type="NCBIfam" id="TIGR03592">
    <property type="entry name" value="yidC_oxa1_cterm"/>
    <property type="match status" value="1"/>
</dbReference>
<evidence type="ECO:0000313" key="16">
    <source>
        <dbReference type="EMBL" id="OCC16380.1"/>
    </source>
</evidence>
<evidence type="ECO:0000256" key="9">
    <source>
        <dbReference type="ARBA" id="ARBA00023136"/>
    </source>
</evidence>
<dbReference type="STRING" id="1156395.DBT_0197"/>
<dbReference type="GO" id="GO:0051205">
    <property type="term" value="P:protein insertion into membrane"/>
    <property type="evidence" value="ECO:0007669"/>
    <property type="project" value="TreeGrafter"/>
</dbReference>
<comment type="subunit">
    <text evidence="13">Interacts with the Sec translocase complex via SecD. Specifically interacts with transmembrane segments of nascent integral membrane proteins during membrane integration.</text>
</comment>
<dbReference type="InterPro" id="IPR047196">
    <property type="entry name" value="YidC_ALB_C"/>
</dbReference>
<evidence type="ECO:0000256" key="2">
    <source>
        <dbReference type="ARBA" id="ARBA00010527"/>
    </source>
</evidence>
<evidence type="ECO:0000256" key="13">
    <source>
        <dbReference type="HAMAP-Rule" id="MF_01810"/>
    </source>
</evidence>
<dbReference type="GO" id="GO:0032977">
    <property type="term" value="F:membrane insertase activity"/>
    <property type="evidence" value="ECO:0007669"/>
    <property type="project" value="InterPro"/>
</dbReference>
<accession>A0A1B9F8Y7</accession>
<comment type="caution">
    <text evidence="16">The sequence shown here is derived from an EMBL/GenBank/DDBJ whole genome shotgun (WGS) entry which is preliminary data.</text>
</comment>
<dbReference type="InterPro" id="IPR038221">
    <property type="entry name" value="YidC_periplasmic_sf"/>
</dbReference>
<evidence type="ECO:0000256" key="3">
    <source>
        <dbReference type="ARBA" id="ARBA00015325"/>
    </source>
</evidence>
<organism evidence="16 17">
    <name type="scientific">Dissulfuribacter thermophilus</name>
    <dbReference type="NCBI Taxonomy" id="1156395"/>
    <lineage>
        <taxon>Bacteria</taxon>
        <taxon>Pseudomonadati</taxon>
        <taxon>Thermodesulfobacteriota</taxon>
        <taxon>Dissulfuribacteria</taxon>
        <taxon>Dissulfuribacterales</taxon>
        <taxon>Dissulfuribacteraceae</taxon>
        <taxon>Dissulfuribacter</taxon>
    </lineage>
</organism>
<evidence type="ECO:0000256" key="1">
    <source>
        <dbReference type="ARBA" id="ARBA00004429"/>
    </source>
</evidence>
<keyword evidence="5 13" id="KW-1003">Cell membrane</keyword>
<name>A0A1B9F8Y7_9BACT</name>
<dbReference type="Gene3D" id="2.70.98.90">
    <property type="match status" value="1"/>
</dbReference>
<evidence type="ECO:0000256" key="6">
    <source>
        <dbReference type="ARBA" id="ARBA00022692"/>
    </source>
</evidence>
<evidence type="ECO:0000313" key="17">
    <source>
        <dbReference type="Proteomes" id="UP000093080"/>
    </source>
</evidence>
<dbReference type="CDD" id="cd20070">
    <property type="entry name" value="5TM_YidC_Alb3"/>
    <property type="match status" value="1"/>
</dbReference>
<keyword evidence="4 13" id="KW-0813">Transport</keyword>
<dbReference type="GO" id="GO:0005886">
    <property type="term" value="C:plasma membrane"/>
    <property type="evidence" value="ECO:0007669"/>
    <property type="project" value="UniProtKB-SubCell"/>
</dbReference>
<dbReference type="CDD" id="cd19961">
    <property type="entry name" value="EcYidC-like_peri"/>
    <property type="match status" value="1"/>
</dbReference>
<evidence type="ECO:0000256" key="5">
    <source>
        <dbReference type="ARBA" id="ARBA00022475"/>
    </source>
</evidence>
<dbReference type="PRINTS" id="PR00701">
    <property type="entry name" value="60KDINNERMP"/>
</dbReference>
<dbReference type="Pfam" id="PF14849">
    <property type="entry name" value="YidC_periplas"/>
    <property type="match status" value="1"/>
</dbReference>
<evidence type="ECO:0000259" key="15">
    <source>
        <dbReference type="Pfam" id="PF14849"/>
    </source>
</evidence>
<feature type="domain" description="Membrane insertase YidC N-terminal" evidence="15">
    <location>
        <begin position="20"/>
        <end position="271"/>
    </location>
</feature>